<keyword evidence="7" id="KW-0653">Protein transport</keyword>
<evidence type="ECO:0000256" key="7">
    <source>
        <dbReference type="ARBA" id="ARBA00022927"/>
    </source>
</evidence>
<gene>
    <name evidence="13" type="ORF">SAMN05444158_4822</name>
</gene>
<sequence length="308" mass="32135">MTRDRAEASSSEQGFIIVAVLWILMALSALAAIFAVYLSASAQALALNDAALQTEALVSASLELTTYQLTVAGDKARPPRGSFHFRMDDADVLVTFTSEAARIDLNFAPKEVLAGLFAGLGASKAAATQDADRIVGWRTRPVPGGANDEEALYATAGLGYTPRQSLFTHVNELALVVGLPPALVDRALPFVTVFNGSPGVDAAIAAPEVIAALPGKGADKPGDAFGAQSTLSTGPLATADTPAPANNDAMTAKSTCYRIEATIRLSNGRRAASEVVIALGDKVEPYRVLSWQDDLEPRGGGARKRRGV</sequence>
<comment type="subcellular location">
    <subcellularLocation>
        <location evidence="1">Cell inner membrane</location>
    </subcellularLocation>
</comment>
<keyword evidence="4" id="KW-1003">Cell membrane</keyword>
<keyword evidence="9 11" id="KW-0472">Membrane</keyword>
<evidence type="ECO:0000256" key="4">
    <source>
        <dbReference type="ARBA" id="ARBA00022475"/>
    </source>
</evidence>
<dbReference type="AlphaFoldDB" id="A0A1H1YHQ6"/>
<dbReference type="RefSeq" id="WP_146689080.1">
    <property type="nucleotide sequence ID" value="NZ_LT629750.1"/>
</dbReference>
<dbReference type="Proteomes" id="UP000243904">
    <property type="component" value="Chromosome I"/>
</dbReference>
<organism evidence="13 14">
    <name type="scientific">Bradyrhizobium canariense</name>
    <dbReference type="NCBI Taxonomy" id="255045"/>
    <lineage>
        <taxon>Bacteria</taxon>
        <taxon>Pseudomonadati</taxon>
        <taxon>Pseudomonadota</taxon>
        <taxon>Alphaproteobacteria</taxon>
        <taxon>Hyphomicrobiales</taxon>
        <taxon>Nitrobacteraceae</taxon>
        <taxon>Bradyrhizobium</taxon>
    </lineage>
</organism>
<feature type="transmembrane region" description="Helical" evidence="11">
    <location>
        <begin position="15"/>
        <end position="38"/>
    </location>
</feature>
<feature type="region of interest" description="Disordered" evidence="10">
    <location>
        <begin position="221"/>
        <end position="247"/>
    </location>
</feature>
<dbReference type="SUPFAM" id="SSF158544">
    <property type="entry name" value="GspK insert domain-like"/>
    <property type="match status" value="1"/>
</dbReference>
<evidence type="ECO:0000256" key="6">
    <source>
        <dbReference type="ARBA" id="ARBA00022692"/>
    </source>
</evidence>
<name>A0A1H1YHQ6_9BRAD</name>
<feature type="domain" description="T2SS protein K first SAM-like" evidence="12">
    <location>
        <begin position="109"/>
        <end position="194"/>
    </location>
</feature>
<dbReference type="Gene3D" id="1.10.40.60">
    <property type="entry name" value="EpsJ-like"/>
    <property type="match status" value="1"/>
</dbReference>
<reference evidence="14" key="1">
    <citation type="submission" date="2016-10" db="EMBL/GenBank/DDBJ databases">
        <authorList>
            <person name="Varghese N."/>
            <person name="Submissions S."/>
        </authorList>
    </citation>
    <scope>NUCLEOTIDE SEQUENCE [LARGE SCALE GENOMIC DNA]</scope>
    <source>
        <strain evidence="14">GAS369</strain>
    </source>
</reference>
<keyword evidence="6 11" id="KW-0812">Transmembrane</keyword>
<dbReference type="InterPro" id="IPR038072">
    <property type="entry name" value="GspK_central_sf"/>
</dbReference>
<protein>
    <submittedName>
        <fullName evidence="13">General secretion pathway protein K</fullName>
    </submittedName>
</protein>
<dbReference type="PANTHER" id="PTHR38831:SF2">
    <property type="entry name" value="TYPE II SECRETION SYSTEM PROTEIN K"/>
    <property type="match status" value="1"/>
</dbReference>
<evidence type="ECO:0000313" key="13">
    <source>
        <dbReference type="EMBL" id="SDT21020.1"/>
    </source>
</evidence>
<dbReference type="InterPro" id="IPR049031">
    <property type="entry name" value="T2SSK_SAM-like_1st"/>
</dbReference>
<evidence type="ECO:0000256" key="2">
    <source>
        <dbReference type="ARBA" id="ARBA00007246"/>
    </source>
</evidence>
<evidence type="ECO:0000256" key="1">
    <source>
        <dbReference type="ARBA" id="ARBA00004533"/>
    </source>
</evidence>
<dbReference type="EMBL" id="LT629750">
    <property type="protein sequence ID" value="SDT21020.1"/>
    <property type="molecule type" value="Genomic_DNA"/>
</dbReference>
<keyword evidence="3" id="KW-0813">Transport</keyword>
<dbReference type="GO" id="GO:0005886">
    <property type="term" value="C:plasma membrane"/>
    <property type="evidence" value="ECO:0007669"/>
    <property type="project" value="UniProtKB-SubCell"/>
</dbReference>
<evidence type="ECO:0000256" key="3">
    <source>
        <dbReference type="ARBA" id="ARBA00022448"/>
    </source>
</evidence>
<evidence type="ECO:0000256" key="5">
    <source>
        <dbReference type="ARBA" id="ARBA00022519"/>
    </source>
</evidence>
<evidence type="ECO:0000256" key="8">
    <source>
        <dbReference type="ARBA" id="ARBA00022989"/>
    </source>
</evidence>
<dbReference type="InterPro" id="IPR005628">
    <property type="entry name" value="GspK"/>
</dbReference>
<dbReference type="PANTHER" id="PTHR38831">
    <property type="entry name" value="TYPE II SECRETION SYSTEM PROTEIN K"/>
    <property type="match status" value="1"/>
</dbReference>
<evidence type="ECO:0000256" key="11">
    <source>
        <dbReference type="SAM" id="Phobius"/>
    </source>
</evidence>
<evidence type="ECO:0000256" key="9">
    <source>
        <dbReference type="ARBA" id="ARBA00023136"/>
    </source>
</evidence>
<dbReference type="Pfam" id="PF21687">
    <property type="entry name" value="T2SSK_1st"/>
    <property type="match status" value="1"/>
</dbReference>
<keyword evidence="5" id="KW-0997">Cell inner membrane</keyword>
<keyword evidence="8 11" id="KW-1133">Transmembrane helix</keyword>
<comment type="similarity">
    <text evidence="2">Belongs to the GSP K family.</text>
</comment>
<evidence type="ECO:0000259" key="12">
    <source>
        <dbReference type="Pfam" id="PF21687"/>
    </source>
</evidence>
<evidence type="ECO:0000256" key="10">
    <source>
        <dbReference type="SAM" id="MobiDB-lite"/>
    </source>
</evidence>
<keyword evidence="14" id="KW-1185">Reference proteome</keyword>
<dbReference type="GO" id="GO:0009306">
    <property type="term" value="P:protein secretion"/>
    <property type="evidence" value="ECO:0007669"/>
    <property type="project" value="InterPro"/>
</dbReference>
<accession>A0A1H1YHQ6</accession>
<evidence type="ECO:0000313" key="14">
    <source>
        <dbReference type="Proteomes" id="UP000243904"/>
    </source>
</evidence>
<proteinExistence type="inferred from homology"/>